<sequence>MKSLIEQLLARIYSEDLKRISVMDWACPVHTFGDLNNASIATVGLNPSNREFVDAAGSELAGSVRRFPTLQSLNLSNWKEASDTDIAKIEAACVNYFSSNPYDLWFKKLNELIRGTGLSYYEWDGGGACHLDLSPYATGRKWTALTPKEKSSLLAVSGDFLGIILRDSNVEALVLNGVSVVKNFEILSGKPLTTSLRPEWSLPRVTGKPVDGYSYTGVIEHLAGIDLGRSIKVYGYNHNIQSSYGITKSVINSIRTWLALSIDIQDHETQRCDTSRRAFELVG</sequence>
<evidence type="ECO:0000313" key="1">
    <source>
        <dbReference type="EMBL" id="MCW1887513.1"/>
    </source>
</evidence>
<gene>
    <name evidence="1" type="ORF">OKA04_22445</name>
</gene>
<evidence type="ECO:0000313" key="2">
    <source>
        <dbReference type="Proteomes" id="UP001207930"/>
    </source>
</evidence>
<keyword evidence="2" id="KW-1185">Reference proteome</keyword>
<protein>
    <submittedName>
        <fullName evidence="1">Uncharacterized protein</fullName>
    </submittedName>
</protein>
<reference evidence="1 2" key="1">
    <citation type="submission" date="2022-10" db="EMBL/GenBank/DDBJ databases">
        <title>Luteolibacter flavescens strain MCCC 1K03193, whole genome shotgun sequencing project.</title>
        <authorList>
            <person name="Zhao G."/>
            <person name="Shen L."/>
        </authorList>
    </citation>
    <scope>NUCLEOTIDE SEQUENCE [LARGE SCALE GENOMIC DNA]</scope>
    <source>
        <strain evidence="1 2">MCCC 1K03193</strain>
    </source>
</reference>
<dbReference type="RefSeq" id="WP_264503468.1">
    <property type="nucleotide sequence ID" value="NZ_JAPDDS010000018.1"/>
</dbReference>
<accession>A0ABT3FVB5</accession>
<organism evidence="1 2">
    <name type="scientific">Luteolibacter flavescens</name>
    <dbReference type="NCBI Taxonomy" id="1859460"/>
    <lineage>
        <taxon>Bacteria</taxon>
        <taxon>Pseudomonadati</taxon>
        <taxon>Verrucomicrobiota</taxon>
        <taxon>Verrucomicrobiia</taxon>
        <taxon>Verrucomicrobiales</taxon>
        <taxon>Verrucomicrobiaceae</taxon>
        <taxon>Luteolibacter</taxon>
    </lineage>
</organism>
<proteinExistence type="predicted"/>
<comment type="caution">
    <text evidence="1">The sequence shown here is derived from an EMBL/GenBank/DDBJ whole genome shotgun (WGS) entry which is preliminary data.</text>
</comment>
<dbReference type="EMBL" id="JAPDDS010000018">
    <property type="protein sequence ID" value="MCW1887513.1"/>
    <property type="molecule type" value="Genomic_DNA"/>
</dbReference>
<name>A0ABT3FVB5_9BACT</name>
<dbReference type="Proteomes" id="UP001207930">
    <property type="component" value="Unassembled WGS sequence"/>
</dbReference>